<reference evidence="2" key="2">
    <citation type="submission" date="2020-11" db="EMBL/GenBank/DDBJ databases">
        <authorList>
            <person name="McCartney M.A."/>
            <person name="Auch B."/>
            <person name="Kono T."/>
            <person name="Mallez S."/>
            <person name="Becker A."/>
            <person name="Gohl D.M."/>
            <person name="Silverstein K.A.T."/>
            <person name="Koren S."/>
            <person name="Bechman K.B."/>
            <person name="Herman A."/>
            <person name="Abrahante J.E."/>
            <person name="Garbe J."/>
        </authorList>
    </citation>
    <scope>NUCLEOTIDE SEQUENCE</scope>
    <source>
        <strain evidence="2">Duluth1</strain>
        <tissue evidence="2">Whole animal</tissue>
    </source>
</reference>
<dbReference type="AlphaFoldDB" id="A0A9D4INN2"/>
<protein>
    <submittedName>
        <fullName evidence="2">Uncharacterized protein</fullName>
    </submittedName>
</protein>
<feature type="compositionally biased region" description="Acidic residues" evidence="1">
    <location>
        <begin position="32"/>
        <end position="44"/>
    </location>
</feature>
<reference evidence="2" key="1">
    <citation type="journal article" date="2019" name="bioRxiv">
        <title>The Genome of the Zebra Mussel, Dreissena polymorpha: A Resource for Invasive Species Research.</title>
        <authorList>
            <person name="McCartney M.A."/>
            <person name="Auch B."/>
            <person name="Kono T."/>
            <person name="Mallez S."/>
            <person name="Zhang Y."/>
            <person name="Obille A."/>
            <person name="Becker A."/>
            <person name="Abrahante J.E."/>
            <person name="Garbe J."/>
            <person name="Badalamenti J.P."/>
            <person name="Herman A."/>
            <person name="Mangelson H."/>
            <person name="Liachko I."/>
            <person name="Sullivan S."/>
            <person name="Sone E.D."/>
            <person name="Koren S."/>
            <person name="Silverstein K.A.T."/>
            <person name="Beckman K.B."/>
            <person name="Gohl D.M."/>
        </authorList>
    </citation>
    <scope>NUCLEOTIDE SEQUENCE</scope>
    <source>
        <strain evidence="2">Duluth1</strain>
        <tissue evidence="2">Whole animal</tissue>
    </source>
</reference>
<evidence type="ECO:0000256" key="1">
    <source>
        <dbReference type="SAM" id="MobiDB-lite"/>
    </source>
</evidence>
<feature type="compositionally biased region" description="Basic and acidic residues" evidence="1">
    <location>
        <begin position="1"/>
        <end position="22"/>
    </location>
</feature>
<keyword evidence="3" id="KW-1185">Reference proteome</keyword>
<evidence type="ECO:0000313" key="2">
    <source>
        <dbReference type="EMBL" id="KAH3782406.1"/>
    </source>
</evidence>
<gene>
    <name evidence="2" type="ORF">DPMN_160321</name>
</gene>
<organism evidence="2 3">
    <name type="scientific">Dreissena polymorpha</name>
    <name type="common">Zebra mussel</name>
    <name type="synonym">Mytilus polymorpha</name>
    <dbReference type="NCBI Taxonomy" id="45954"/>
    <lineage>
        <taxon>Eukaryota</taxon>
        <taxon>Metazoa</taxon>
        <taxon>Spiralia</taxon>
        <taxon>Lophotrochozoa</taxon>
        <taxon>Mollusca</taxon>
        <taxon>Bivalvia</taxon>
        <taxon>Autobranchia</taxon>
        <taxon>Heteroconchia</taxon>
        <taxon>Euheterodonta</taxon>
        <taxon>Imparidentia</taxon>
        <taxon>Neoheterodontei</taxon>
        <taxon>Myida</taxon>
        <taxon>Dreissenoidea</taxon>
        <taxon>Dreissenidae</taxon>
        <taxon>Dreissena</taxon>
    </lineage>
</organism>
<dbReference type="Proteomes" id="UP000828390">
    <property type="component" value="Unassembled WGS sequence"/>
</dbReference>
<comment type="caution">
    <text evidence="2">The sequence shown here is derived from an EMBL/GenBank/DDBJ whole genome shotgun (WGS) entry which is preliminary data.</text>
</comment>
<proteinExistence type="predicted"/>
<evidence type="ECO:0000313" key="3">
    <source>
        <dbReference type="Proteomes" id="UP000828390"/>
    </source>
</evidence>
<feature type="region of interest" description="Disordered" evidence="1">
    <location>
        <begin position="1"/>
        <end position="44"/>
    </location>
</feature>
<accession>A0A9D4INN2</accession>
<dbReference type="EMBL" id="JAIWYP010000008">
    <property type="protein sequence ID" value="KAH3782406.1"/>
    <property type="molecule type" value="Genomic_DNA"/>
</dbReference>
<name>A0A9D4INN2_DREPO</name>
<sequence length="101" mass="11737">MEEHANDDVIEYVRDASTDSKEQQSGIKSDQEDSDADTDNDYDDDCYDYARQAYRYGDANEHSRGHQVLDQNSKKNLHWNQKKVLGISMKSMIISLQTFRL</sequence>